<dbReference type="Pfam" id="PF00578">
    <property type="entry name" value="AhpC-TSA"/>
    <property type="match status" value="1"/>
</dbReference>
<evidence type="ECO:0000313" key="2">
    <source>
        <dbReference type="EMBL" id="BDC98511.1"/>
    </source>
</evidence>
<protein>
    <recommendedName>
        <fullName evidence="1">Thioredoxin domain-containing protein</fullName>
    </recommendedName>
</protein>
<proteinExistence type="predicted"/>
<dbReference type="Gene3D" id="3.40.30.10">
    <property type="entry name" value="Glutaredoxin"/>
    <property type="match status" value="1"/>
</dbReference>
<keyword evidence="3" id="KW-1185">Reference proteome</keyword>
<evidence type="ECO:0000259" key="1">
    <source>
        <dbReference type="PROSITE" id="PS51352"/>
    </source>
</evidence>
<dbReference type="Proteomes" id="UP001354989">
    <property type="component" value="Chromosome"/>
</dbReference>
<sequence>MSAKLIKGQKFPQLEATDVFGKSVVLPSAESQHNLYIGFFRNATCPFCSLYTYQLAKRSAEFAEKGLRMVFIFEAKNQQIVNSAFLKDMEAVTLISDPTRGLYQQYGVDKSLIGMVRTMVKGQMKVKQQILEKEGINLPASEASATMPAEIILDKNGNVLKAHYSKDLDDRLGLAALEAYLPERQTAIK</sequence>
<name>A0ABM7VCV6_9BACT</name>
<feature type="domain" description="Thioredoxin" evidence="1">
    <location>
        <begin position="5"/>
        <end position="186"/>
    </location>
</feature>
<organism evidence="2 3">
    <name type="scientific">Persicobacter psychrovividus</name>
    <dbReference type="NCBI Taxonomy" id="387638"/>
    <lineage>
        <taxon>Bacteria</taxon>
        <taxon>Pseudomonadati</taxon>
        <taxon>Bacteroidota</taxon>
        <taxon>Cytophagia</taxon>
        <taxon>Cytophagales</taxon>
        <taxon>Persicobacteraceae</taxon>
        <taxon>Persicobacter</taxon>
    </lineage>
</organism>
<accession>A0ABM7VCV6</accession>
<reference evidence="2 3" key="1">
    <citation type="submission" date="2021-12" db="EMBL/GenBank/DDBJ databases">
        <title>Genome sequencing of bacteria with rrn-lacking chromosome and rrn-plasmid.</title>
        <authorList>
            <person name="Anda M."/>
            <person name="Iwasaki W."/>
        </authorList>
    </citation>
    <scope>NUCLEOTIDE SEQUENCE [LARGE SCALE GENOMIC DNA]</scope>
    <source>
        <strain evidence="2 3">NBRC 101262</strain>
    </source>
</reference>
<dbReference type="PROSITE" id="PS51352">
    <property type="entry name" value="THIOREDOXIN_2"/>
    <property type="match status" value="1"/>
</dbReference>
<dbReference type="InterPro" id="IPR013766">
    <property type="entry name" value="Thioredoxin_domain"/>
</dbReference>
<dbReference type="SUPFAM" id="SSF52833">
    <property type="entry name" value="Thioredoxin-like"/>
    <property type="match status" value="1"/>
</dbReference>
<dbReference type="InterPro" id="IPR036249">
    <property type="entry name" value="Thioredoxin-like_sf"/>
</dbReference>
<dbReference type="RefSeq" id="WP_338397715.1">
    <property type="nucleotide sequence ID" value="NZ_AP025292.1"/>
</dbReference>
<dbReference type="EMBL" id="AP025292">
    <property type="protein sequence ID" value="BDC98511.1"/>
    <property type="molecule type" value="Genomic_DNA"/>
</dbReference>
<dbReference type="InterPro" id="IPR000866">
    <property type="entry name" value="AhpC/TSA"/>
</dbReference>
<gene>
    <name evidence="2" type="ORF">PEPS_07920</name>
</gene>
<evidence type="ECO:0000313" key="3">
    <source>
        <dbReference type="Proteomes" id="UP001354989"/>
    </source>
</evidence>